<evidence type="ECO:0000256" key="3">
    <source>
        <dbReference type="ARBA" id="ARBA00007103"/>
    </source>
</evidence>
<dbReference type="CDD" id="cd01561">
    <property type="entry name" value="CBS_like"/>
    <property type="match status" value="1"/>
</dbReference>
<evidence type="ECO:0000256" key="7">
    <source>
        <dbReference type="ARBA" id="ARBA00022898"/>
    </source>
</evidence>
<dbReference type="Proteomes" id="UP000664277">
    <property type="component" value="Unassembled WGS sequence"/>
</dbReference>
<evidence type="ECO:0000313" key="13">
    <source>
        <dbReference type="EMBL" id="MBN8659781.1"/>
    </source>
</evidence>
<keyword evidence="8" id="KW-0198">Cysteine biosynthesis</keyword>
<dbReference type="EC" id="2.5.1.47" evidence="4"/>
<comment type="catalytic activity">
    <reaction evidence="9">
        <text>O-acetyl-L-serine + hydrogen sulfide = L-cysteine + acetate</text>
        <dbReference type="Rhea" id="RHEA:14829"/>
        <dbReference type="ChEBI" id="CHEBI:29919"/>
        <dbReference type="ChEBI" id="CHEBI:30089"/>
        <dbReference type="ChEBI" id="CHEBI:35235"/>
        <dbReference type="ChEBI" id="CHEBI:58340"/>
        <dbReference type="EC" id="2.5.1.47"/>
    </reaction>
</comment>
<evidence type="ECO:0000256" key="10">
    <source>
        <dbReference type="PIRSR" id="PIRSR605856-50"/>
    </source>
</evidence>
<evidence type="ECO:0000256" key="9">
    <source>
        <dbReference type="ARBA" id="ARBA00047931"/>
    </source>
</evidence>
<keyword evidence="5" id="KW-0028">Amino-acid biosynthesis</keyword>
<comment type="cofactor">
    <cofactor evidence="1 10">
        <name>pyridoxal 5'-phosphate</name>
        <dbReference type="ChEBI" id="CHEBI:597326"/>
    </cofactor>
</comment>
<dbReference type="InterPro" id="IPR005856">
    <property type="entry name" value="Cys_synth"/>
</dbReference>
<protein>
    <recommendedName>
        <fullName evidence="4">cysteine synthase</fullName>
        <ecNumber evidence="4">2.5.1.47</ecNumber>
    </recommendedName>
</protein>
<feature type="binding site" evidence="10">
    <location>
        <position position="273"/>
    </location>
    <ligand>
        <name>pyridoxal 5'-phosphate</name>
        <dbReference type="ChEBI" id="CHEBI:597326"/>
    </ligand>
</feature>
<feature type="modified residue" description="N6-(pyridoxal phosphate)lysine" evidence="11">
    <location>
        <position position="44"/>
    </location>
</feature>
<comment type="pathway">
    <text evidence="2">Amino-acid biosynthesis; L-cysteine biosynthesis; L-cysteine from L-serine: step 2/2.</text>
</comment>
<evidence type="ECO:0000256" key="6">
    <source>
        <dbReference type="ARBA" id="ARBA00022679"/>
    </source>
</evidence>
<gene>
    <name evidence="13" type="primary">cysK</name>
    <name evidence="13" type="ORF">J0M35_05425</name>
</gene>
<evidence type="ECO:0000256" key="1">
    <source>
        <dbReference type="ARBA" id="ARBA00001933"/>
    </source>
</evidence>
<dbReference type="InterPro" id="IPR050214">
    <property type="entry name" value="Cys_Synth/Cystath_Beta-Synth"/>
</dbReference>
<dbReference type="PANTHER" id="PTHR10314">
    <property type="entry name" value="CYSTATHIONINE BETA-SYNTHASE"/>
    <property type="match status" value="1"/>
</dbReference>
<dbReference type="SUPFAM" id="SSF53686">
    <property type="entry name" value="Tryptophan synthase beta subunit-like PLP-dependent enzymes"/>
    <property type="match status" value="1"/>
</dbReference>
<evidence type="ECO:0000313" key="14">
    <source>
        <dbReference type="Proteomes" id="UP000664277"/>
    </source>
</evidence>
<name>A0A8J7TLB4_9BACT</name>
<evidence type="ECO:0000259" key="12">
    <source>
        <dbReference type="Pfam" id="PF00291"/>
    </source>
</evidence>
<evidence type="ECO:0000256" key="5">
    <source>
        <dbReference type="ARBA" id="ARBA00022605"/>
    </source>
</evidence>
<reference evidence="13" key="1">
    <citation type="submission" date="2021-02" db="EMBL/GenBank/DDBJ databases">
        <title>Genome-Resolved Metagenomics of a Microbial Community Performing Photosynthetic Biological Nutrient Removal.</title>
        <authorList>
            <person name="Mcdaniel E.A."/>
        </authorList>
    </citation>
    <scope>NUCLEOTIDE SEQUENCE</scope>
    <source>
        <strain evidence="13">UWPOB_OBS1</strain>
    </source>
</reference>
<dbReference type="GO" id="GO:0004124">
    <property type="term" value="F:cysteine synthase activity"/>
    <property type="evidence" value="ECO:0007669"/>
    <property type="project" value="UniProtKB-EC"/>
</dbReference>
<dbReference type="GO" id="GO:0006535">
    <property type="term" value="P:cysteine biosynthetic process from serine"/>
    <property type="evidence" value="ECO:0007669"/>
    <property type="project" value="InterPro"/>
</dbReference>
<proteinExistence type="inferred from homology"/>
<dbReference type="NCBIfam" id="TIGR01139">
    <property type="entry name" value="cysK"/>
    <property type="match status" value="1"/>
</dbReference>
<feature type="binding site" evidence="10">
    <location>
        <position position="75"/>
    </location>
    <ligand>
        <name>pyridoxal 5'-phosphate</name>
        <dbReference type="ChEBI" id="CHEBI:597326"/>
    </ligand>
</feature>
<dbReference type="InterPro" id="IPR001926">
    <property type="entry name" value="TrpB-like_PALP"/>
</dbReference>
<comment type="similarity">
    <text evidence="3">Belongs to the cysteine synthase/cystathionine beta-synthase family.</text>
</comment>
<feature type="binding site" evidence="10">
    <location>
        <begin position="179"/>
        <end position="183"/>
    </location>
    <ligand>
        <name>pyridoxal 5'-phosphate</name>
        <dbReference type="ChEBI" id="CHEBI:597326"/>
    </ligand>
</feature>
<dbReference type="Pfam" id="PF00291">
    <property type="entry name" value="PALP"/>
    <property type="match status" value="1"/>
</dbReference>
<evidence type="ECO:0000256" key="4">
    <source>
        <dbReference type="ARBA" id="ARBA00012681"/>
    </source>
</evidence>
<feature type="domain" description="Tryptophan synthase beta chain-like PALP" evidence="12">
    <location>
        <begin position="7"/>
        <end position="300"/>
    </location>
</feature>
<keyword evidence="7 10" id="KW-0663">Pyridoxal phosphate</keyword>
<dbReference type="InterPro" id="IPR005859">
    <property type="entry name" value="CysK"/>
</dbReference>
<dbReference type="InterPro" id="IPR036052">
    <property type="entry name" value="TrpB-like_PALP_sf"/>
</dbReference>
<dbReference type="FunFam" id="3.40.50.1100:FF:000130">
    <property type="entry name" value="Cysteine synthase"/>
    <property type="match status" value="1"/>
</dbReference>
<dbReference type="Gene3D" id="3.40.50.1100">
    <property type="match status" value="2"/>
</dbReference>
<keyword evidence="6 13" id="KW-0808">Transferase</keyword>
<organism evidence="13 14">
    <name type="scientific">Candidatus Obscuribacter phosphatis</name>
    <dbReference type="NCBI Taxonomy" id="1906157"/>
    <lineage>
        <taxon>Bacteria</taxon>
        <taxon>Bacillati</taxon>
        <taxon>Candidatus Melainabacteria</taxon>
        <taxon>Candidatus Obscuribacterales</taxon>
        <taxon>Candidatus Obscuribacteraceae</taxon>
        <taxon>Candidatus Obscuribacter</taxon>
    </lineage>
</organism>
<dbReference type="NCBIfam" id="TIGR01136">
    <property type="entry name" value="cysKM"/>
    <property type="match status" value="1"/>
</dbReference>
<accession>A0A8J7TLB4</accession>
<sequence>MPLQASISSAVGNTPLIRLNRLALGLDAEVYVKVESMNPLGSVKDRIGISMIEDAEKRGLIEPSKTVLVEPTSGNTGIALAFVAAARGYKLIIAMPETMSQERRRMLKVLGAELILTPGPEGMKGAVAKAEALVKDRPNAYMLQQFDNPANPKAHYENTGPEIWKDLDGRVDILVAGVGTGGTISGAGRFLKERNPAAKVIAVEPADSPVISQKLANKPLQPAPHKIQGIGAGFIPGVLNLDLIDEVFHVTNEESLEMGRRLPTQEGILAGISSGANVHAALSIAKRPENKGLKIVTFICSTGERYFSTALFEDII</sequence>
<evidence type="ECO:0000256" key="11">
    <source>
        <dbReference type="PIRSR" id="PIRSR605856-51"/>
    </source>
</evidence>
<dbReference type="GO" id="GO:0005737">
    <property type="term" value="C:cytoplasm"/>
    <property type="evidence" value="ECO:0007669"/>
    <property type="project" value="UniProtKB-ARBA"/>
</dbReference>
<evidence type="ECO:0000256" key="2">
    <source>
        <dbReference type="ARBA" id="ARBA00004962"/>
    </source>
</evidence>
<dbReference type="EMBL" id="JAFLCK010000005">
    <property type="protein sequence ID" value="MBN8659781.1"/>
    <property type="molecule type" value="Genomic_DNA"/>
</dbReference>
<evidence type="ECO:0000256" key="8">
    <source>
        <dbReference type="ARBA" id="ARBA00023192"/>
    </source>
</evidence>
<dbReference type="FunFam" id="3.40.50.1100:FF:000067">
    <property type="entry name" value="Cysteine synthase"/>
    <property type="match status" value="1"/>
</dbReference>
<comment type="caution">
    <text evidence="13">The sequence shown here is derived from an EMBL/GenBank/DDBJ whole genome shotgun (WGS) entry which is preliminary data.</text>
</comment>
<dbReference type="AlphaFoldDB" id="A0A8J7TLB4"/>